<protein>
    <submittedName>
        <fullName evidence="2">Hydrophobin</fullName>
    </submittedName>
</protein>
<accession>A0ABR1RR20</accession>
<keyword evidence="1" id="KW-0732">Signal</keyword>
<gene>
    <name evidence="2" type="ORF">PG993_013736</name>
</gene>
<proteinExistence type="predicted"/>
<comment type="caution">
    <text evidence="2">The sequence shown here is derived from an EMBL/GenBank/DDBJ whole genome shotgun (WGS) entry which is preliminary data.</text>
</comment>
<evidence type="ECO:0000256" key="1">
    <source>
        <dbReference type="SAM" id="SignalP"/>
    </source>
</evidence>
<feature type="chain" id="PRO_5047128350" evidence="1">
    <location>
        <begin position="19"/>
        <end position="94"/>
    </location>
</feature>
<dbReference type="EMBL" id="JAQQWK010000013">
    <property type="protein sequence ID" value="KAK8017410.1"/>
    <property type="molecule type" value="Genomic_DNA"/>
</dbReference>
<sequence length="94" mass="9557">MKYTVITTAIFLVAAAVASPVAGPDPADLEVRVSGRLCSGDTKQVCCNSVSPLYCVVQVAGATCLGDTYCCNTSAGTGTLVNVKALNCLKILVA</sequence>
<evidence type="ECO:0000313" key="2">
    <source>
        <dbReference type="EMBL" id="KAK8017410.1"/>
    </source>
</evidence>
<dbReference type="Proteomes" id="UP001444661">
    <property type="component" value="Unassembled WGS sequence"/>
</dbReference>
<organism evidence="2 3">
    <name type="scientific">Apiospora rasikravindrae</name>
    <dbReference type="NCBI Taxonomy" id="990691"/>
    <lineage>
        <taxon>Eukaryota</taxon>
        <taxon>Fungi</taxon>
        <taxon>Dikarya</taxon>
        <taxon>Ascomycota</taxon>
        <taxon>Pezizomycotina</taxon>
        <taxon>Sordariomycetes</taxon>
        <taxon>Xylariomycetidae</taxon>
        <taxon>Amphisphaeriales</taxon>
        <taxon>Apiosporaceae</taxon>
        <taxon>Apiospora</taxon>
    </lineage>
</organism>
<keyword evidence="3" id="KW-1185">Reference proteome</keyword>
<feature type="signal peptide" evidence="1">
    <location>
        <begin position="1"/>
        <end position="18"/>
    </location>
</feature>
<evidence type="ECO:0000313" key="3">
    <source>
        <dbReference type="Proteomes" id="UP001444661"/>
    </source>
</evidence>
<reference evidence="2 3" key="1">
    <citation type="submission" date="2023-01" db="EMBL/GenBank/DDBJ databases">
        <title>Analysis of 21 Apiospora genomes using comparative genomics revels a genus with tremendous synthesis potential of carbohydrate active enzymes and secondary metabolites.</title>
        <authorList>
            <person name="Sorensen T."/>
        </authorList>
    </citation>
    <scope>NUCLEOTIDE SEQUENCE [LARGE SCALE GENOMIC DNA]</scope>
    <source>
        <strain evidence="2 3">CBS 33761</strain>
    </source>
</reference>
<name>A0ABR1RR20_9PEZI</name>